<dbReference type="AlphaFoldDB" id="A0A0X8FKK9"/>
<dbReference type="Gene3D" id="2.60.300.12">
    <property type="entry name" value="HesB-like domain"/>
    <property type="match status" value="1"/>
</dbReference>
<dbReference type="InterPro" id="IPR000361">
    <property type="entry name" value="ATAP_core_dom"/>
</dbReference>
<gene>
    <name evidence="2" type="ORF">AWM75_03005</name>
</gene>
<dbReference type="RefSeq" id="WP_067978050.1">
    <property type="nucleotide sequence ID" value="NZ_FNHJ01000020.1"/>
</dbReference>
<proteinExistence type="predicted"/>
<keyword evidence="3" id="KW-1185">Reference proteome</keyword>
<sequence length="109" mass="12675">MKLFFSPRAMEKLSSLNQLQGLCLITTKFVKVDKPFDHESFVLRTNETEFSGYDQCLETHVGQVHMMDDAQKFLKGDNRIDFDEFRQVFVLVCNGQMVDDNIYLDNLAD</sequence>
<dbReference type="SUPFAM" id="SSF89360">
    <property type="entry name" value="HesB-like domain"/>
    <property type="match status" value="1"/>
</dbReference>
<reference evidence="2 3" key="1">
    <citation type="journal article" date="2016" name="Genome Announc.">
        <title>Complete Genome Sequences of Aerococcus christensenii CCUG 28831T, Aerococcus sanguinicola CCUG 43001T, Aerococcus urinae CCUG 36881T, Aerococcus urinaeequi CCUG 28094T, Aerococcus urinaehominis CCUG 42038 BT, and Aerococcus viridans CCUG 4311T.</title>
        <authorList>
            <person name="Carkaci D."/>
            <person name="Dargis R."/>
            <person name="Nielsen X.C."/>
            <person name="Skovgaard O."/>
            <person name="Fuursted K."/>
            <person name="Christensen J.J."/>
        </authorList>
    </citation>
    <scope>NUCLEOTIDE SEQUENCE [LARGE SCALE GENOMIC DNA]</scope>
    <source>
        <strain evidence="2 3">CCUG42038B</strain>
    </source>
</reference>
<dbReference type="KEGG" id="auh:AWM75_03005"/>
<organism evidence="2 3">
    <name type="scientific">Aerococcus urinaehominis</name>
    <dbReference type="NCBI Taxonomy" id="128944"/>
    <lineage>
        <taxon>Bacteria</taxon>
        <taxon>Bacillati</taxon>
        <taxon>Bacillota</taxon>
        <taxon>Bacilli</taxon>
        <taxon>Lactobacillales</taxon>
        <taxon>Aerococcaceae</taxon>
        <taxon>Aerococcus</taxon>
    </lineage>
</organism>
<dbReference type="Proteomes" id="UP000062260">
    <property type="component" value="Chromosome"/>
</dbReference>
<feature type="domain" description="Core" evidence="1">
    <location>
        <begin position="1"/>
        <end position="105"/>
    </location>
</feature>
<dbReference type="Pfam" id="PF01521">
    <property type="entry name" value="Fe-S_biosyn"/>
    <property type="match status" value="1"/>
</dbReference>
<dbReference type="InterPro" id="IPR035903">
    <property type="entry name" value="HesB-like_dom_sf"/>
</dbReference>
<protein>
    <recommendedName>
        <fullName evidence="1">Core domain-containing protein</fullName>
    </recommendedName>
</protein>
<evidence type="ECO:0000259" key="1">
    <source>
        <dbReference type="Pfam" id="PF01521"/>
    </source>
</evidence>
<name>A0A0X8FKK9_9LACT</name>
<dbReference type="EMBL" id="CP014163">
    <property type="protein sequence ID" value="AMB99029.1"/>
    <property type="molecule type" value="Genomic_DNA"/>
</dbReference>
<evidence type="ECO:0000313" key="3">
    <source>
        <dbReference type="Proteomes" id="UP000062260"/>
    </source>
</evidence>
<reference evidence="3" key="2">
    <citation type="submission" date="2016-01" db="EMBL/GenBank/DDBJ databases">
        <title>Six Aerococcus type strain genome sequencing and assembly using PacBio and Illumina Hiseq.</title>
        <authorList>
            <person name="Carkaci D."/>
            <person name="Dargis R."/>
            <person name="Nielsen X.C."/>
            <person name="Skovgaard O."/>
            <person name="Fuursted K."/>
            <person name="Christensen J.J."/>
        </authorList>
    </citation>
    <scope>NUCLEOTIDE SEQUENCE [LARGE SCALE GENOMIC DNA]</scope>
    <source>
        <strain evidence="3">CCUG42038B</strain>
    </source>
</reference>
<evidence type="ECO:0000313" key="2">
    <source>
        <dbReference type="EMBL" id="AMB99029.1"/>
    </source>
</evidence>
<accession>A0A0X8FKK9</accession>
<dbReference type="OrthoDB" id="2361502at2"/>